<keyword evidence="4" id="KW-0597">Phosphoprotein</keyword>
<evidence type="ECO:0000256" key="1">
    <source>
        <dbReference type="ARBA" id="ARBA00004496"/>
    </source>
</evidence>
<reference evidence="12" key="3">
    <citation type="journal article" date="2023" name="Microbiol. Resour. Announc.">
        <title>Draft Genome Sequence of Granulicatella sp. Strain S8, Isolated from a Marine Fish, Seriola quinqueradiata.</title>
        <authorList>
            <person name="Lee M."/>
            <person name="Farooq A."/>
            <person name="Jeong J.B."/>
            <person name="Jung M.Y."/>
        </authorList>
    </citation>
    <scope>NUCLEOTIDE SEQUENCE</scope>
    <source>
        <strain evidence="12">S8</strain>
    </source>
</reference>
<comment type="subcellular location">
    <subcellularLocation>
        <location evidence="1">Cytoplasm</location>
    </subcellularLocation>
</comment>
<accession>A0ABT1WLC8</accession>
<keyword evidence="5" id="KW-0808">Transferase</keyword>
<dbReference type="InterPro" id="IPR051351">
    <property type="entry name" value="Ascorbate-PTS_EIIA_comp"/>
</dbReference>
<protein>
    <recommendedName>
        <fullName evidence="9">Ascorbate-specific PTS system EIIA component</fullName>
    </recommendedName>
    <alternativeName>
        <fullName evidence="10">Ascorbate-specific phosphotransferase enzyme IIA component</fullName>
    </alternativeName>
</protein>
<keyword evidence="6" id="KW-0598">Phosphotransferase system</keyword>
<evidence type="ECO:0000313" key="13">
    <source>
        <dbReference type="Proteomes" id="UP001059480"/>
    </source>
</evidence>
<evidence type="ECO:0000313" key="12">
    <source>
        <dbReference type="EMBL" id="MCQ9209286.1"/>
    </source>
</evidence>
<comment type="function">
    <text evidence="8">The phosphoenolpyruvate-dependent sugar phosphotransferase system (sugar PTS), a major carbohydrate active transport system, catalyzes the phosphorylation of incoming sugar substrates concomitantly with their translocation across the cell membrane. The enzyme II UlaABC PTS system is involved in ascorbate transport.</text>
</comment>
<dbReference type="SUPFAM" id="SSF55804">
    <property type="entry name" value="Phoshotransferase/anion transport protein"/>
    <property type="match status" value="1"/>
</dbReference>
<evidence type="ECO:0000256" key="9">
    <source>
        <dbReference type="ARBA" id="ARBA00041175"/>
    </source>
</evidence>
<evidence type="ECO:0000256" key="8">
    <source>
        <dbReference type="ARBA" id="ARBA00037387"/>
    </source>
</evidence>
<gene>
    <name evidence="12" type="ORF">NPA36_01725</name>
</gene>
<keyword evidence="2" id="KW-0813">Transport</keyword>
<comment type="caution">
    <text evidence="12">The sequence shown here is derived from an EMBL/GenBank/DDBJ whole genome shotgun (WGS) entry which is preliminary data.</text>
</comment>
<dbReference type="InterPro" id="IPR002178">
    <property type="entry name" value="PTS_EIIA_type-2_dom"/>
</dbReference>
<dbReference type="EMBL" id="JANHNZ010000001">
    <property type="protein sequence ID" value="MCQ9209286.1"/>
    <property type="molecule type" value="Genomic_DNA"/>
</dbReference>
<evidence type="ECO:0000256" key="2">
    <source>
        <dbReference type="ARBA" id="ARBA00022448"/>
    </source>
</evidence>
<dbReference type="CDD" id="cd00211">
    <property type="entry name" value="PTS_IIA_fru"/>
    <property type="match status" value="1"/>
</dbReference>
<dbReference type="PANTHER" id="PTHR36203:SF1">
    <property type="entry name" value="ASCORBATE-SPECIFIC PTS SYSTEM EIIA COMPONENT"/>
    <property type="match status" value="1"/>
</dbReference>
<name>A0ABT1WLC8_9LACT</name>
<dbReference type="Gene3D" id="3.40.930.10">
    <property type="entry name" value="Mannitol-specific EII, Chain A"/>
    <property type="match status" value="1"/>
</dbReference>
<reference evidence="12" key="1">
    <citation type="submission" date="2022-07" db="EMBL/GenBank/DDBJ databases">
        <authorList>
            <person name="Jung M.-Y."/>
            <person name="Lee M."/>
        </authorList>
    </citation>
    <scope>NUCLEOTIDE SEQUENCE</scope>
    <source>
        <strain evidence="12">S8</strain>
    </source>
</reference>
<feature type="domain" description="PTS EIIA type-2" evidence="11">
    <location>
        <begin position="4"/>
        <end position="147"/>
    </location>
</feature>
<evidence type="ECO:0000256" key="5">
    <source>
        <dbReference type="ARBA" id="ARBA00022679"/>
    </source>
</evidence>
<keyword evidence="13" id="KW-1185">Reference proteome</keyword>
<keyword evidence="3" id="KW-0963">Cytoplasm</keyword>
<evidence type="ECO:0000259" key="11">
    <source>
        <dbReference type="PROSITE" id="PS51094"/>
    </source>
</evidence>
<sequence length="154" mass="17249">MLRELLSVDMIQLNQRAEDWRQAIRIAAKPLEISGKITQKYTDKIIEIVDEIGPYIVITKHVALPHAPVTDGALAIGLSITTLETPVEFGSLENDPVKFLFCISAVDNSSHLEMLAELIVLLEQEDFLTTMASAKDEEQVLKYIEEIIKGNEDK</sequence>
<dbReference type="InterPro" id="IPR016152">
    <property type="entry name" value="PTrfase/Anion_transptr"/>
</dbReference>
<reference evidence="12" key="2">
    <citation type="journal article" date="2023" name="Curr. Microbiol.">
        <title>Granulicatella seriolae sp. nov., a Novel Facultative Anaerobe Isolated from Yellowtail Marine Fish.</title>
        <authorList>
            <person name="Lee M."/>
            <person name="Choi Y.J."/>
            <person name="Farooq A."/>
            <person name="Jeong J.B."/>
            <person name="Jung M.Y."/>
        </authorList>
    </citation>
    <scope>NUCLEOTIDE SEQUENCE</scope>
    <source>
        <strain evidence="12">S8</strain>
    </source>
</reference>
<dbReference type="PANTHER" id="PTHR36203">
    <property type="entry name" value="ASCORBATE-SPECIFIC PTS SYSTEM EIIA COMPONENT"/>
    <property type="match status" value="1"/>
</dbReference>
<dbReference type="RefSeq" id="WP_256944391.1">
    <property type="nucleotide sequence ID" value="NZ_JANHNZ010000001.1"/>
</dbReference>
<evidence type="ECO:0000256" key="6">
    <source>
        <dbReference type="ARBA" id="ARBA00022683"/>
    </source>
</evidence>
<dbReference type="Pfam" id="PF00359">
    <property type="entry name" value="PTS_EIIA_2"/>
    <property type="match status" value="1"/>
</dbReference>
<evidence type="ECO:0000256" key="3">
    <source>
        <dbReference type="ARBA" id="ARBA00022490"/>
    </source>
</evidence>
<dbReference type="PROSITE" id="PS51094">
    <property type="entry name" value="PTS_EIIA_TYPE_2"/>
    <property type="match status" value="1"/>
</dbReference>
<evidence type="ECO:0000256" key="10">
    <source>
        <dbReference type="ARBA" id="ARBA00042072"/>
    </source>
</evidence>
<proteinExistence type="predicted"/>
<evidence type="ECO:0000256" key="7">
    <source>
        <dbReference type="ARBA" id="ARBA00022777"/>
    </source>
</evidence>
<evidence type="ECO:0000256" key="4">
    <source>
        <dbReference type="ARBA" id="ARBA00022553"/>
    </source>
</evidence>
<keyword evidence="12" id="KW-0762">Sugar transport</keyword>
<organism evidence="12 13">
    <name type="scientific">Granulicatella seriolae</name>
    <dbReference type="NCBI Taxonomy" id="2967226"/>
    <lineage>
        <taxon>Bacteria</taxon>
        <taxon>Bacillati</taxon>
        <taxon>Bacillota</taxon>
        <taxon>Bacilli</taxon>
        <taxon>Lactobacillales</taxon>
        <taxon>Carnobacteriaceae</taxon>
        <taxon>Granulicatella</taxon>
    </lineage>
</organism>
<keyword evidence="7" id="KW-0418">Kinase</keyword>
<dbReference type="Proteomes" id="UP001059480">
    <property type="component" value="Unassembled WGS sequence"/>
</dbReference>